<evidence type="ECO:0000256" key="1">
    <source>
        <dbReference type="ARBA" id="ARBA00001974"/>
    </source>
</evidence>
<dbReference type="InterPro" id="IPR013786">
    <property type="entry name" value="AcylCoA_DH/ox_N"/>
</dbReference>
<dbReference type="InterPro" id="IPR046373">
    <property type="entry name" value="Acyl-CoA_Oxase/DH_mid-dom_sf"/>
</dbReference>
<evidence type="ECO:0000256" key="6">
    <source>
        <dbReference type="ARBA" id="ARBA00023002"/>
    </source>
</evidence>
<sequence>MPTASERIPPIVRPLVSEKARNALDLVGKLVNEECLTSDPVYSAQLGQGTGRWSYPPIMADLNKRAQELGLWNMFLAKGHYKEGAGFTSLEYGLICEQFGRSRVASEATNNSAPDTGNMEVLAKYCTEAQKARWLQPLLKGEIRSCYVMTEPDTASSDATNIKLTIKRNGDPYILNSQKWWISGAGDPRCKLYVVLGKTNPDKYGQQSIILVPTNAPGITVKRMLSVYGYDDAPHGHAYLIFKDVRIPAENIILDESRGFEVGQGRMRPGRIHHAMRSIGAAEEALRWLLTRANAEHKKTFGKLLSQQGAILQCMAKSRIEIDAARLIVLNAAAAIDAGNAKTALVEIAQARVLVPNMALDVIDRAVQIYGAQGICQDTPLTYMWANVRTVRIADGPDEAHLEQLGRREKKRAPAATTSLEKQLEMTDMLFRKYETMESGLCSRL</sequence>
<dbReference type="Pfam" id="PF02770">
    <property type="entry name" value="Acyl-CoA_dh_M"/>
    <property type="match status" value="1"/>
</dbReference>
<evidence type="ECO:0000256" key="5">
    <source>
        <dbReference type="ARBA" id="ARBA00022827"/>
    </source>
</evidence>
<dbReference type="InterPro" id="IPR009075">
    <property type="entry name" value="AcylCo_DH/oxidase_C"/>
</dbReference>
<dbReference type="Pfam" id="PF00441">
    <property type="entry name" value="Acyl-CoA_dh_1"/>
    <property type="match status" value="1"/>
</dbReference>
<keyword evidence="4 7" id="KW-0285">Flavoprotein</keyword>
<dbReference type="PANTHER" id="PTHR48083:SF13">
    <property type="entry name" value="ACYL-COA DEHYDROGENASE FAMILY MEMBER 11"/>
    <property type="match status" value="1"/>
</dbReference>
<dbReference type="Gene3D" id="1.10.540.10">
    <property type="entry name" value="Acyl-CoA dehydrogenase/oxidase, N-terminal domain"/>
    <property type="match status" value="1"/>
</dbReference>
<evidence type="ECO:0000259" key="8">
    <source>
        <dbReference type="Pfam" id="PF00441"/>
    </source>
</evidence>
<dbReference type="InterPro" id="IPR009100">
    <property type="entry name" value="AcylCoA_DH/oxidase_NM_dom_sf"/>
</dbReference>
<proteinExistence type="inferred from homology"/>
<dbReference type="InterPro" id="IPR036250">
    <property type="entry name" value="AcylCo_DH-like_C"/>
</dbReference>
<feature type="domain" description="Acyl-CoA oxidase/dehydrogenase middle" evidence="9">
    <location>
        <begin position="146"/>
        <end position="245"/>
    </location>
</feature>
<dbReference type="OrthoDB" id="434771at2759"/>
<evidence type="ECO:0000313" key="12">
    <source>
        <dbReference type="Proteomes" id="UP000799428"/>
    </source>
</evidence>
<organism evidence="11 12">
    <name type="scientific">Pleomassaria siparia CBS 279.74</name>
    <dbReference type="NCBI Taxonomy" id="1314801"/>
    <lineage>
        <taxon>Eukaryota</taxon>
        <taxon>Fungi</taxon>
        <taxon>Dikarya</taxon>
        <taxon>Ascomycota</taxon>
        <taxon>Pezizomycotina</taxon>
        <taxon>Dothideomycetes</taxon>
        <taxon>Pleosporomycetidae</taxon>
        <taxon>Pleosporales</taxon>
        <taxon>Pleomassariaceae</taxon>
        <taxon>Pleomassaria</taxon>
    </lineage>
</organism>
<dbReference type="Gene3D" id="2.40.110.10">
    <property type="entry name" value="Butyryl-CoA Dehydrogenase, subunit A, domain 2"/>
    <property type="match status" value="1"/>
</dbReference>
<feature type="domain" description="Acyl-CoA dehydrogenase/oxidase N-terminal" evidence="10">
    <location>
        <begin position="60"/>
        <end position="142"/>
    </location>
</feature>
<evidence type="ECO:0000256" key="7">
    <source>
        <dbReference type="RuleBase" id="RU362125"/>
    </source>
</evidence>
<evidence type="ECO:0000313" key="11">
    <source>
        <dbReference type="EMBL" id="KAF2709502.1"/>
    </source>
</evidence>
<dbReference type="EMBL" id="MU005770">
    <property type="protein sequence ID" value="KAF2709502.1"/>
    <property type="molecule type" value="Genomic_DNA"/>
</dbReference>
<dbReference type="Proteomes" id="UP000799428">
    <property type="component" value="Unassembled WGS sequence"/>
</dbReference>
<evidence type="ECO:0000256" key="2">
    <source>
        <dbReference type="ARBA" id="ARBA00009347"/>
    </source>
</evidence>
<keyword evidence="12" id="KW-1185">Reference proteome</keyword>
<dbReference type="AlphaFoldDB" id="A0A6G1KAL1"/>
<evidence type="ECO:0000256" key="4">
    <source>
        <dbReference type="ARBA" id="ARBA00022630"/>
    </source>
</evidence>
<comment type="subunit">
    <text evidence="3">Homodimer.</text>
</comment>
<dbReference type="InterPro" id="IPR050741">
    <property type="entry name" value="Acyl-CoA_dehydrogenase"/>
</dbReference>
<evidence type="ECO:0000256" key="3">
    <source>
        <dbReference type="ARBA" id="ARBA00011738"/>
    </source>
</evidence>
<dbReference type="FunFam" id="2.40.110.10:FF:000002">
    <property type="entry name" value="Acyl-CoA dehydrogenase fadE12"/>
    <property type="match status" value="1"/>
</dbReference>
<accession>A0A6G1KAL1</accession>
<comment type="similarity">
    <text evidence="2 7">Belongs to the acyl-CoA dehydrogenase family.</text>
</comment>
<keyword evidence="5 7" id="KW-0274">FAD</keyword>
<dbReference type="Pfam" id="PF02771">
    <property type="entry name" value="Acyl-CoA_dh_N"/>
    <property type="match status" value="1"/>
</dbReference>
<gene>
    <name evidence="11" type="ORF">K504DRAFT_432115</name>
</gene>
<feature type="domain" description="Acyl-CoA dehydrogenase/oxidase C-terminal" evidence="8">
    <location>
        <begin position="258"/>
        <end position="408"/>
    </location>
</feature>
<dbReference type="InterPro" id="IPR006091">
    <property type="entry name" value="Acyl-CoA_Oxase/DH_mid-dom"/>
</dbReference>
<dbReference type="GO" id="GO:0050660">
    <property type="term" value="F:flavin adenine dinucleotide binding"/>
    <property type="evidence" value="ECO:0007669"/>
    <property type="project" value="InterPro"/>
</dbReference>
<protein>
    <submittedName>
        <fullName evidence="11">Acyl-CoA dehydrogenase NM domain-like protein</fullName>
    </submittedName>
</protein>
<name>A0A6G1KAL1_9PLEO</name>
<evidence type="ECO:0000259" key="9">
    <source>
        <dbReference type="Pfam" id="PF02770"/>
    </source>
</evidence>
<dbReference type="InterPro" id="IPR037069">
    <property type="entry name" value="AcylCoA_DH/ox_N_sf"/>
</dbReference>
<dbReference type="GO" id="GO:0005737">
    <property type="term" value="C:cytoplasm"/>
    <property type="evidence" value="ECO:0007669"/>
    <property type="project" value="TreeGrafter"/>
</dbReference>
<dbReference type="GO" id="GO:0003995">
    <property type="term" value="F:acyl-CoA dehydrogenase activity"/>
    <property type="evidence" value="ECO:0007669"/>
    <property type="project" value="TreeGrafter"/>
</dbReference>
<dbReference type="GO" id="GO:0033539">
    <property type="term" value="P:fatty acid beta-oxidation using acyl-CoA dehydrogenase"/>
    <property type="evidence" value="ECO:0007669"/>
    <property type="project" value="TreeGrafter"/>
</dbReference>
<dbReference type="PANTHER" id="PTHR48083">
    <property type="entry name" value="MEDIUM-CHAIN SPECIFIC ACYL-COA DEHYDROGENASE, MITOCHONDRIAL-RELATED"/>
    <property type="match status" value="1"/>
</dbReference>
<dbReference type="SUPFAM" id="SSF56645">
    <property type="entry name" value="Acyl-CoA dehydrogenase NM domain-like"/>
    <property type="match status" value="1"/>
</dbReference>
<dbReference type="Gene3D" id="1.20.140.10">
    <property type="entry name" value="Butyryl-CoA Dehydrogenase, subunit A, domain 3"/>
    <property type="match status" value="1"/>
</dbReference>
<comment type="cofactor">
    <cofactor evidence="1 7">
        <name>FAD</name>
        <dbReference type="ChEBI" id="CHEBI:57692"/>
    </cofactor>
</comment>
<reference evidence="11" key="1">
    <citation type="journal article" date="2020" name="Stud. Mycol.">
        <title>101 Dothideomycetes genomes: a test case for predicting lifestyles and emergence of pathogens.</title>
        <authorList>
            <person name="Haridas S."/>
            <person name="Albert R."/>
            <person name="Binder M."/>
            <person name="Bloem J."/>
            <person name="Labutti K."/>
            <person name="Salamov A."/>
            <person name="Andreopoulos B."/>
            <person name="Baker S."/>
            <person name="Barry K."/>
            <person name="Bills G."/>
            <person name="Bluhm B."/>
            <person name="Cannon C."/>
            <person name="Castanera R."/>
            <person name="Culley D."/>
            <person name="Daum C."/>
            <person name="Ezra D."/>
            <person name="Gonzalez J."/>
            <person name="Henrissat B."/>
            <person name="Kuo A."/>
            <person name="Liang C."/>
            <person name="Lipzen A."/>
            <person name="Lutzoni F."/>
            <person name="Magnuson J."/>
            <person name="Mondo S."/>
            <person name="Nolan M."/>
            <person name="Ohm R."/>
            <person name="Pangilinan J."/>
            <person name="Park H.-J."/>
            <person name="Ramirez L."/>
            <person name="Alfaro M."/>
            <person name="Sun H."/>
            <person name="Tritt A."/>
            <person name="Yoshinaga Y."/>
            <person name="Zwiers L.-H."/>
            <person name="Turgeon B."/>
            <person name="Goodwin S."/>
            <person name="Spatafora J."/>
            <person name="Crous P."/>
            <person name="Grigoriev I."/>
        </authorList>
    </citation>
    <scope>NUCLEOTIDE SEQUENCE</scope>
    <source>
        <strain evidence="11">CBS 279.74</strain>
    </source>
</reference>
<evidence type="ECO:0000259" key="10">
    <source>
        <dbReference type="Pfam" id="PF02771"/>
    </source>
</evidence>
<dbReference type="SUPFAM" id="SSF47203">
    <property type="entry name" value="Acyl-CoA dehydrogenase C-terminal domain-like"/>
    <property type="match status" value="1"/>
</dbReference>
<keyword evidence="6 7" id="KW-0560">Oxidoreductase</keyword>